<feature type="transmembrane region" description="Helical" evidence="1">
    <location>
        <begin position="109"/>
        <end position="134"/>
    </location>
</feature>
<gene>
    <name evidence="2" type="ordered locus">Mmar10_3009</name>
</gene>
<evidence type="ECO:0000256" key="1">
    <source>
        <dbReference type="SAM" id="Phobius"/>
    </source>
</evidence>
<feature type="transmembrane region" description="Helical" evidence="1">
    <location>
        <begin position="64"/>
        <end position="81"/>
    </location>
</feature>
<evidence type="ECO:0008006" key="4">
    <source>
        <dbReference type="Google" id="ProtNLM"/>
    </source>
</evidence>
<accession>Q0AKA3</accession>
<dbReference type="Proteomes" id="UP000001964">
    <property type="component" value="Chromosome"/>
</dbReference>
<dbReference type="OrthoDB" id="7349915at2"/>
<feature type="transmembrane region" description="Helical" evidence="1">
    <location>
        <begin position="154"/>
        <end position="171"/>
    </location>
</feature>
<keyword evidence="1" id="KW-0812">Transmembrane</keyword>
<keyword evidence="3" id="KW-1185">Reference proteome</keyword>
<name>Q0AKA3_MARMM</name>
<feature type="transmembrane region" description="Helical" evidence="1">
    <location>
        <begin position="20"/>
        <end position="44"/>
    </location>
</feature>
<dbReference type="AlphaFoldDB" id="Q0AKA3"/>
<sequence length="184" mass="20042">MKTLGSGSLVSVLKVVLDIVWYLAWGLLAFAALVLIATGTLLAMDWLGYSPNFLTDLFQAIRDFGGAYPILIAHIIAFLVVNDRLRRIFSTLVAGDPFVPENAGHLRMIAIAIAVFQVLRYLTQGAVAMVMTLLHADAPVVGGVEINKLGSFDLGAWFAVLALLVLAEVFREGARMRQEQKLTI</sequence>
<dbReference type="KEGG" id="mmr:Mmar10_3009"/>
<dbReference type="Pfam" id="PF11188">
    <property type="entry name" value="DUF2975"/>
    <property type="match status" value="1"/>
</dbReference>
<reference evidence="2 3" key="1">
    <citation type="submission" date="2006-08" db="EMBL/GenBank/DDBJ databases">
        <title>Complete sequence of Maricaulis maris MCS10.</title>
        <authorList>
            <consortium name="US DOE Joint Genome Institute"/>
            <person name="Copeland A."/>
            <person name="Lucas S."/>
            <person name="Lapidus A."/>
            <person name="Barry K."/>
            <person name="Detter J.C."/>
            <person name="Glavina del Rio T."/>
            <person name="Hammon N."/>
            <person name="Israni S."/>
            <person name="Dalin E."/>
            <person name="Tice H."/>
            <person name="Pitluck S."/>
            <person name="Saunders E."/>
            <person name="Brettin T."/>
            <person name="Bruce D."/>
            <person name="Han C."/>
            <person name="Tapia R."/>
            <person name="Gilna P."/>
            <person name="Schmutz J."/>
            <person name="Larimer F."/>
            <person name="Land M."/>
            <person name="Hauser L."/>
            <person name="Kyrpides N."/>
            <person name="Mikhailova N."/>
            <person name="Viollier P."/>
            <person name="Stephens C."/>
            <person name="Richardson P."/>
        </authorList>
    </citation>
    <scope>NUCLEOTIDE SEQUENCE [LARGE SCALE GENOMIC DNA]</scope>
    <source>
        <strain evidence="2 3">MCS10</strain>
    </source>
</reference>
<dbReference type="RefSeq" id="WP_011644934.1">
    <property type="nucleotide sequence ID" value="NC_008347.1"/>
</dbReference>
<dbReference type="STRING" id="394221.Mmar10_3009"/>
<dbReference type="InterPro" id="IPR021354">
    <property type="entry name" value="DUF2975"/>
</dbReference>
<keyword evidence="1" id="KW-1133">Transmembrane helix</keyword>
<protein>
    <recommendedName>
        <fullName evidence="4">DUF2975 family protein</fullName>
    </recommendedName>
</protein>
<dbReference type="eggNOG" id="ENOG5032VG9">
    <property type="taxonomic scope" value="Bacteria"/>
</dbReference>
<keyword evidence="1" id="KW-0472">Membrane</keyword>
<dbReference type="HOGENOM" id="CLU_1523770_0_0_5"/>
<evidence type="ECO:0000313" key="2">
    <source>
        <dbReference type="EMBL" id="ABI67290.1"/>
    </source>
</evidence>
<evidence type="ECO:0000313" key="3">
    <source>
        <dbReference type="Proteomes" id="UP000001964"/>
    </source>
</evidence>
<dbReference type="EMBL" id="CP000449">
    <property type="protein sequence ID" value="ABI67290.1"/>
    <property type="molecule type" value="Genomic_DNA"/>
</dbReference>
<proteinExistence type="predicted"/>
<organism evidence="2 3">
    <name type="scientific">Maricaulis maris (strain MCS10)</name>
    <name type="common">Caulobacter maris</name>
    <dbReference type="NCBI Taxonomy" id="394221"/>
    <lineage>
        <taxon>Bacteria</taxon>
        <taxon>Pseudomonadati</taxon>
        <taxon>Pseudomonadota</taxon>
        <taxon>Alphaproteobacteria</taxon>
        <taxon>Maricaulales</taxon>
        <taxon>Maricaulaceae</taxon>
        <taxon>Maricaulis</taxon>
    </lineage>
</organism>